<accession>A0A9N9WY66</accession>
<dbReference type="Proteomes" id="UP001153737">
    <property type="component" value="Chromosome 11"/>
</dbReference>
<evidence type="ECO:0000313" key="3">
    <source>
        <dbReference type="Proteomes" id="UP001153737"/>
    </source>
</evidence>
<keyword evidence="3" id="KW-1185">Reference proteome</keyword>
<sequence>MRPLRAEQSKRELKQSLTGFEKELAEKMCMVEITGKRGEKVPVSLTPDVKQAIHLLIQTRNIVGVSKNNPYSFAKSGTNLEYMGGHECLRKCCPMTYEEAISAEKIAVASSESEGERGHGKRRSKQKSP</sequence>
<dbReference type="EMBL" id="OU896717">
    <property type="protein sequence ID" value="CAG9814683.1"/>
    <property type="molecule type" value="Genomic_DNA"/>
</dbReference>
<evidence type="ECO:0000313" key="2">
    <source>
        <dbReference type="EMBL" id="CAG9814683.1"/>
    </source>
</evidence>
<dbReference type="PANTHER" id="PTHR33480">
    <property type="entry name" value="SET DOMAIN-CONTAINING PROTEIN-RELATED"/>
    <property type="match status" value="1"/>
</dbReference>
<feature type="compositionally biased region" description="Basic residues" evidence="1">
    <location>
        <begin position="119"/>
        <end position="129"/>
    </location>
</feature>
<dbReference type="AlphaFoldDB" id="A0A9N9WY66"/>
<protein>
    <submittedName>
        <fullName evidence="2">Uncharacterized protein</fullName>
    </submittedName>
</protein>
<evidence type="ECO:0000256" key="1">
    <source>
        <dbReference type="SAM" id="MobiDB-lite"/>
    </source>
</evidence>
<dbReference type="OrthoDB" id="6778632at2759"/>
<feature type="region of interest" description="Disordered" evidence="1">
    <location>
        <begin position="107"/>
        <end position="129"/>
    </location>
</feature>
<gene>
    <name evidence="2" type="ORF">PHAECO_LOCUS2744</name>
</gene>
<dbReference type="PANTHER" id="PTHR33480:SF1">
    <property type="entry name" value="TYR RECOMBINASE DOMAIN-CONTAINING PROTEIN"/>
    <property type="match status" value="1"/>
</dbReference>
<organism evidence="2 3">
    <name type="scientific">Phaedon cochleariae</name>
    <name type="common">Mustard beetle</name>
    <dbReference type="NCBI Taxonomy" id="80249"/>
    <lineage>
        <taxon>Eukaryota</taxon>
        <taxon>Metazoa</taxon>
        <taxon>Ecdysozoa</taxon>
        <taxon>Arthropoda</taxon>
        <taxon>Hexapoda</taxon>
        <taxon>Insecta</taxon>
        <taxon>Pterygota</taxon>
        <taxon>Neoptera</taxon>
        <taxon>Endopterygota</taxon>
        <taxon>Coleoptera</taxon>
        <taxon>Polyphaga</taxon>
        <taxon>Cucujiformia</taxon>
        <taxon>Chrysomeloidea</taxon>
        <taxon>Chrysomelidae</taxon>
        <taxon>Chrysomelinae</taxon>
        <taxon>Chrysomelini</taxon>
        <taxon>Phaedon</taxon>
    </lineage>
</organism>
<proteinExistence type="predicted"/>
<name>A0A9N9WY66_PHACE</name>
<reference evidence="2" key="2">
    <citation type="submission" date="2022-10" db="EMBL/GenBank/DDBJ databases">
        <authorList>
            <consortium name="ENA_rothamsted_submissions"/>
            <consortium name="culmorum"/>
            <person name="King R."/>
        </authorList>
    </citation>
    <scope>NUCLEOTIDE SEQUENCE</scope>
</reference>
<reference evidence="2" key="1">
    <citation type="submission" date="2022-01" db="EMBL/GenBank/DDBJ databases">
        <authorList>
            <person name="King R."/>
        </authorList>
    </citation>
    <scope>NUCLEOTIDE SEQUENCE</scope>
</reference>